<comment type="similarity">
    <text evidence="2">Belongs to the Nup35 family.</text>
</comment>
<evidence type="ECO:0000256" key="10">
    <source>
        <dbReference type="SAM" id="MobiDB-lite"/>
    </source>
</evidence>
<dbReference type="EMBL" id="BFEA01000600">
    <property type="protein sequence ID" value="GBG87206.1"/>
    <property type="molecule type" value="Genomic_DNA"/>
</dbReference>
<dbReference type="GO" id="GO:0006607">
    <property type="term" value="P:NLS-bearing protein import into nucleus"/>
    <property type="evidence" value="ECO:0007669"/>
    <property type="project" value="TreeGrafter"/>
</dbReference>
<evidence type="ECO:0000256" key="5">
    <source>
        <dbReference type="ARBA" id="ARBA00022927"/>
    </source>
</evidence>
<dbReference type="SUPFAM" id="SSF54928">
    <property type="entry name" value="RNA-binding domain, RBD"/>
    <property type="match status" value="1"/>
</dbReference>
<dbReference type="Pfam" id="PF05172">
    <property type="entry name" value="RRM_Nup35"/>
    <property type="match status" value="1"/>
</dbReference>
<dbReference type="GO" id="GO:0044615">
    <property type="term" value="C:nuclear pore nuclear basket"/>
    <property type="evidence" value="ECO:0007669"/>
    <property type="project" value="TreeGrafter"/>
</dbReference>
<dbReference type="PROSITE" id="PS51472">
    <property type="entry name" value="RRM_NUP35"/>
    <property type="match status" value="1"/>
</dbReference>
<keyword evidence="13" id="KW-1185">Reference proteome</keyword>
<dbReference type="OrthoDB" id="1733656at2759"/>
<dbReference type="OMA" id="GNANWIH"/>
<dbReference type="FunFam" id="3.30.70.330:FF:000095">
    <property type="entry name" value="Putative Nucleoporin NUP53"/>
    <property type="match status" value="1"/>
</dbReference>
<keyword evidence="8 9" id="KW-0539">Nucleus</keyword>
<feature type="region of interest" description="Disordered" evidence="10">
    <location>
        <begin position="24"/>
        <end position="55"/>
    </location>
</feature>
<organism evidence="12 13">
    <name type="scientific">Chara braunii</name>
    <name type="common">Braun's stonewort</name>
    <dbReference type="NCBI Taxonomy" id="69332"/>
    <lineage>
        <taxon>Eukaryota</taxon>
        <taxon>Viridiplantae</taxon>
        <taxon>Streptophyta</taxon>
        <taxon>Charophyceae</taxon>
        <taxon>Charales</taxon>
        <taxon>Characeae</taxon>
        <taxon>Chara</taxon>
    </lineage>
</organism>
<dbReference type="GO" id="GO:0005543">
    <property type="term" value="F:phospholipid binding"/>
    <property type="evidence" value="ECO:0007669"/>
    <property type="project" value="TreeGrafter"/>
</dbReference>
<sequence length="195" mass="20640">MGRTGREQGTPSSLFYRDLAIVPTPRTTRGDGIGGGSGGSVSHREQSMPPPPFGPDDTNCVIREFEKCGPILNQVYGPGNANWIHIQYQNKYDAQKALVKNGAQLSSTLIVGVKLIDKSQRMAIMARQSQGVDGCRGSLTLPVGRGTRGSSSAAVAAAHSSRPYLVGRGEFGVSTGIAQPTKSTVSKLIDYVFGM</sequence>
<evidence type="ECO:0000256" key="3">
    <source>
        <dbReference type="ARBA" id="ARBA00022448"/>
    </source>
</evidence>
<keyword evidence="5" id="KW-0653">Protein transport</keyword>
<dbReference type="GO" id="GO:0044613">
    <property type="term" value="C:nuclear pore central transport channel"/>
    <property type="evidence" value="ECO:0007669"/>
    <property type="project" value="TreeGrafter"/>
</dbReference>
<dbReference type="GO" id="GO:0017056">
    <property type="term" value="F:structural constituent of nuclear pore"/>
    <property type="evidence" value="ECO:0007669"/>
    <property type="project" value="TreeGrafter"/>
</dbReference>
<dbReference type="GO" id="GO:0006999">
    <property type="term" value="P:nuclear pore organization"/>
    <property type="evidence" value="ECO:0007669"/>
    <property type="project" value="TreeGrafter"/>
</dbReference>
<keyword evidence="6" id="KW-0811">Translocation</keyword>
<dbReference type="InterPro" id="IPR007846">
    <property type="entry name" value="RRM_NUP35_dom"/>
</dbReference>
<dbReference type="CDD" id="cd12441">
    <property type="entry name" value="RRM_Nup53_like"/>
    <property type="match status" value="1"/>
</dbReference>
<dbReference type="STRING" id="69332.A0A388LY20"/>
<dbReference type="Proteomes" id="UP000265515">
    <property type="component" value="Unassembled WGS sequence"/>
</dbReference>
<reference evidence="12 13" key="1">
    <citation type="journal article" date="2018" name="Cell">
        <title>The Chara Genome: Secondary Complexity and Implications for Plant Terrestrialization.</title>
        <authorList>
            <person name="Nishiyama T."/>
            <person name="Sakayama H."/>
            <person name="Vries J.D."/>
            <person name="Buschmann H."/>
            <person name="Saint-Marcoux D."/>
            <person name="Ullrich K.K."/>
            <person name="Haas F.B."/>
            <person name="Vanderstraeten L."/>
            <person name="Becker D."/>
            <person name="Lang D."/>
            <person name="Vosolsobe S."/>
            <person name="Rombauts S."/>
            <person name="Wilhelmsson P.K.I."/>
            <person name="Janitza P."/>
            <person name="Kern R."/>
            <person name="Heyl A."/>
            <person name="Rumpler F."/>
            <person name="Villalobos L.I.A.C."/>
            <person name="Clay J.M."/>
            <person name="Skokan R."/>
            <person name="Toyoda A."/>
            <person name="Suzuki Y."/>
            <person name="Kagoshima H."/>
            <person name="Schijlen E."/>
            <person name="Tajeshwar N."/>
            <person name="Catarino B."/>
            <person name="Hetherington A.J."/>
            <person name="Saltykova A."/>
            <person name="Bonnot C."/>
            <person name="Breuninger H."/>
            <person name="Symeonidi A."/>
            <person name="Radhakrishnan G.V."/>
            <person name="Van Nieuwerburgh F."/>
            <person name="Deforce D."/>
            <person name="Chang C."/>
            <person name="Karol K.G."/>
            <person name="Hedrich R."/>
            <person name="Ulvskov P."/>
            <person name="Glockner G."/>
            <person name="Delwiche C.F."/>
            <person name="Petrasek J."/>
            <person name="Van de Peer Y."/>
            <person name="Friml J."/>
            <person name="Beilby M."/>
            <person name="Dolan L."/>
            <person name="Kohara Y."/>
            <person name="Sugano S."/>
            <person name="Fujiyama A."/>
            <person name="Delaux P.-M."/>
            <person name="Quint M."/>
            <person name="TheiBen G."/>
            <person name="Hagemann M."/>
            <person name="Harholt J."/>
            <person name="Dunand C."/>
            <person name="Zachgo S."/>
            <person name="Langdale J."/>
            <person name="Maumus F."/>
            <person name="Straeten D.V.D."/>
            <person name="Gould S.B."/>
            <person name="Rensing S.A."/>
        </authorList>
    </citation>
    <scope>NUCLEOTIDE SEQUENCE [LARGE SCALE GENOMIC DNA]</scope>
    <source>
        <strain evidence="12 13">S276</strain>
    </source>
</reference>
<evidence type="ECO:0000256" key="2">
    <source>
        <dbReference type="ARBA" id="ARBA00009454"/>
    </source>
</evidence>
<protein>
    <recommendedName>
        <fullName evidence="11">RRM Nup35-type domain-containing protein</fullName>
    </recommendedName>
</protein>
<evidence type="ECO:0000259" key="11">
    <source>
        <dbReference type="PROSITE" id="PS51472"/>
    </source>
</evidence>
<dbReference type="InterPro" id="IPR035979">
    <property type="entry name" value="RBD_domain_sf"/>
</dbReference>
<keyword evidence="4 9" id="KW-0509">mRNA transport</keyword>
<proteinExistence type="inferred from homology"/>
<evidence type="ECO:0000256" key="4">
    <source>
        <dbReference type="ARBA" id="ARBA00022816"/>
    </source>
</evidence>
<dbReference type="InterPro" id="IPR012677">
    <property type="entry name" value="Nucleotide-bd_a/b_plait_sf"/>
</dbReference>
<evidence type="ECO:0000256" key="7">
    <source>
        <dbReference type="ARBA" id="ARBA00023132"/>
    </source>
</evidence>
<evidence type="ECO:0000313" key="12">
    <source>
        <dbReference type="EMBL" id="GBG87206.1"/>
    </source>
</evidence>
<dbReference type="GO" id="GO:0051028">
    <property type="term" value="P:mRNA transport"/>
    <property type="evidence" value="ECO:0007669"/>
    <property type="project" value="UniProtKB-UniRule"/>
</dbReference>
<dbReference type="PANTHER" id="PTHR21527:SF6">
    <property type="entry name" value="NUCLEOPORIN NUP35"/>
    <property type="match status" value="1"/>
</dbReference>
<dbReference type="AlphaFoldDB" id="A0A388LY20"/>
<comment type="subcellular location">
    <subcellularLocation>
        <location evidence="1">Nucleus</location>
        <location evidence="1">Nuclear pore complex</location>
    </subcellularLocation>
</comment>
<gene>
    <name evidence="12" type="ORF">CBR_g44943</name>
</gene>
<dbReference type="GO" id="GO:0003676">
    <property type="term" value="F:nucleic acid binding"/>
    <property type="evidence" value="ECO:0007669"/>
    <property type="project" value="InterPro"/>
</dbReference>
<dbReference type="Gene3D" id="3.30.70.330">
    <property type="match status" value="1"/>
</dbReference>
<accession>A0A388LY20</accession>
<evidence type="ECO:0000256" key="9">
    <source>
        <dbReference type="PROSITE-ProRule" id="PRU00804"/>
    </source>
</evidence>
<evidence type="ECO:0000256" key="8">
    <source>
        <dbReference type="ARBA" id="ARBA00023242"/>
    </source>
</evidence>
<feature type="domain" description="RRM Nup35-type" evidence="11">
    <location>
        <begin position="42"/>
        <end position="123"/>
    </location>
</feature>
<evidence type="ECO:0000256" key="1">
    <source>
        <dbReference type="ARBA" id="ARBA00004567"/>
    </source>
</evidence>
<evidence type="ECO:0000256" key="6">
    <source>
        <dbReference type="ARBA" id="ARBA00023010"/>
    </source>
</evidence>
<dbReference type="PANTHER" id="PTHR21527">
    <property type="entry name" value="NUCLEOPORIN NUP35"/>
    <property type="match status" value="1"/>
</dbReference>
<keyword evidence="7 9" id="KW-0906">Nuclear pore complex</keyword>
<dbReference type="Gramene" id="GBG87206">
    <property type="protein sequence ID" value="GBG87206"/>
    <property type="gene ID" value="CBR_g44943"/>
</dbReference>
<comment type="caution">
    <text evidence="12">The sequence shown here is derived from an EMBL/GenBank/DDBJ whole genome shotgun (WGS) entry which is preliminary data.</text>
</comment>
<evidence type="ECO:0000313" key="13">
    <source>
        <dbReference type="Proteomes" id="UP000265515"/>
    </source>
</evidence>
<keyword evidence="3 9" id="KW-0813">Transport</keyword>
<name>A0A388LY20_CHABU</name>